<dbReference type="SUPFAM" id="SSF52047">
    <property type="entry name" value="RNI-like"/>
    <property type="match status" value="1"/>
</dbReference>
<dbReference type="Proteomes" id="UP000184383">
    <property type="component" value="Unassembled WGS sequence"/>
</dbReference>
<dbReference type="AlphaFoldDB" id="A0A1L9RCT7"/>
<sequence length="409" mass="46785">MAERTINQRDKMSSNHPLFISLPPEIRFPIYDLIFQTPSAGFHLLDVCHQTRNDVWPILLKTPRFFKSMEDFIDWASRTPTGLGQFIKEIHIECHANWWAKFMAAYKEIPHPMEYRIQHASTSVPTANTLAEWKQRYVDLAEGFETSLDDWMRNDEIEADGAWKSSRPLEATWQALCMFKNVQIASLVLNGGLEKAFTGRYNHHQLLMLEMAANAWPHLRELAFSSGVIPISFLRLFTQLRALRLPGPSITSPDKTLDILQNMKHLDTLALRRYARDDFRNVTGTFHFMRDLAFTPGVVGKMNPLRQVELLHEDEDCPPMLITGDMMLALHNHADTLESLAVRSNATVNSDVVSEISRLLPHLKKLRALELAFEIPAPFNEGDLDIPTTVEKCVVDIKQKWSTALVLVT</sequence>
<dbReference type="Gene3D" id="3.80.10.10">
    <property type="entry name" value="Ribonuclease Inhibitor"/>
    <property type="match status" value="1"/>
</dbReference>
<keyword evidence="2" id="KW-1185">Reference proteome</keyword>
<evidence type="ECO:0000313" key="2">
    <source>
        <dbReference type="Proteomes" id="UP000184383"/>
    </source>
</evidence>
<evidence type="ECO:0000313" key="1">
    <source>
        <dbReference type="EMBL" id="OJJ32722.1"/>
    </source>
</evidence>
<dbReference type="VEuPathDB" id="FungiDB:ASPWEDRAFT_589911"/>
<gene>
    <name evidence="1" type="ORF">ASPWEDRAFT_589911</name>
</gene>
<dbReference type="EMBL" id="KV878214">
    <property type="protein sequence ID" value="OJJ32722.1"/>
    <property type="molecule type" value="Genomic_DNA"/>
</dbReference>
<dbReference type="RefSeq" id="XP_040686399.1">
    <property type="nucleotide sequence ID" value="XM_040838428.1"/>
</dbReference>
<protein>
    <submittedName>
        <fullName evidence="1">Uncharacterized protein</fullName>
    </submittedName>
</protein>
<name>A0A1L9RCT7_ASPWE</name>
<dbReference type="InterPro" id="IPR032675">
    <property type="entry name" value="LRR_dom_sf"/>
</dbReference>
<organism evidence="1 2">
    <name type="scientific">Aspergillus wentii DTO 134E9</name>
    <dbReference type="NCBI Taxonomy" id="1073089"/>
    <lineage>
        <taxon>Eukaryota</taxon>
        <taxon>Fungi</taxon>
        <taxon>Dikarya</taxon>
        <taxon>Ascomycota</taxon>
        <taxon>Pezizomycotina</taxon>
        <taxon>Eurotiomycetes</taxon>
        <taxon>Eurotiomycetidae</taxon>
        <taxon>Eurotiales</taxon>
        <taxon>Aspergillaceae</taxon>
        <taxon>Aspergillus</taxon>
        <taxon>Aspergillus subgen. Cremei</taxon>
    </lineage>
</organism>
<accession>A0A1L9RCT7</accession>
<dbReference type="GeneID" id="63754276"/>
<dbReference type="OrthoDB" id="4413570at2759"/>
<proteinExistence type="predicted"/>
<reference evidence="2" key="1">
    <citation type="journal article" date="2017" name="Genome Biol.">
        <title>Comparative genomics reveals high biological diversity and specific adaptations in the industrially and medically important fungal genus Aspergillus.</title>
        <authorList>
            <person name="de Vries R.P."/>
            <person name="Riley R."/>
            <person name="Wiebenga A."/>
            <person name="Aguilar-Osorio G."/>
            <person name="Amillis S."/>
            <person name="Uchima C.A."/>
            <person name="Anderluh G."/>
            <person name="Asadollahi M."/>
            <person name="Askin M."/>
            <person name="Barry K."/>
            <person name="Battaglia E."/>
            <person name="Bayram O."/>
            <person name="Benocci T."/>
            <person name="Braus-Stromeyer S.A."/>
            <person name="Caldana C."/>
            <person name="Canovas D."/>
            <person name="Cerqueira G.C."/>
            <person name="Chen F."/>
            <person name="Chen W."/>
            <person name="Choi C."/>
            <person name="Clum A."/>
            <person name="Dos Santos R.A."/>
            <person name="Damasio A.R."/>
            <person name="Diallinas G."/>
            <person name="Emri T."/>
            <person name="Fekete E."/>
            <person name="Flipphi M."/>
            <person name="Freyberg S."/>
            <person name="Gallo A."/>
            <person name="Gournas C."/>
            <person name="Habgood R."/>
            <person name="Hainaut M."/>
            <person name="Harispe M.L."/>
            <person name="Henrissat B."/>
            <person name="Hilden K.S."/>
            <person name="Hope R."/>
            <person name="Hossain A."/>
            <person name="Karabika E."/>
            <person name="Karaffa L."/>
            <person name="Karanyi Z."/>
            <person name="Krasevec N."/>
            <person name="Kuo A."/>
            <person name="Kusch H."/>
            <person name="LaButti K."/>
            <person name="Lagendijk E.L."/>
            <person name="Lapidus A."/>
            <person name="Levasseur A."/>
            <person name="Lindquist E."/>
            <person name="Lipzen A."/>
            <person name="Logrieco A.F."/>
            <person name="MacCabe A."/>
            <person name="Maekelae M.R."/>
            <person name="Malavazi I."/>
            <person name="Melin P."/>
            <person name="Meyer V."/>
            <person name="Mielnichuk N."/>
            <person name="Miskei M."/>
            <person name="Molnar A.P."/>
            <person name="Mule G."/>
            <person name="Ngan C.Y."/>
            <person name="Orejas M."/>
            <person name="Orosz E."/>
            <person name="Ouedraogo J.P."/>
            <person name="Overkamp K.M."/>
            <person name="Park H.-S."/>
            <person name="Perrone G."/>
            <person name="Piumi F."/>
            <person name="Punt P.J."/>
            <person name="Ram A.F."/>
            <person name="Ramon A."/>
            <person name="Rauscher S."/>
            <person name="Record E."/>
            <person name="Riano-Pachon D.M."/>
            <person name="Robert V."/>
            <person name="Roehrig J."/>
            <person name="Ruller R."/>
            <person name="Salamov A."/>
            <person name="Salih N.S."/>
            <person name="Samson R.A."/>
            <person name="Sandor E."/>
            <person name="Sanguinetti M."/>
            <person name="Schuetze T."/>
            <person name="Sepcic K."/>
            <person name="Shelest E."/>
            <person name="Sherlock G."/>
            <person name="Sophianopoulou V."/>
            <person name="Squina F.M."/>
            <person name="Sun H."/>
            <person name="Susca A."/>
            <person name="Todd R.B."/>
            <person name="Tsang A."/>
            <person name="Unkles S.E."/>
            <person name="van de Wiele N."/>
            <person name="van Rossen-Uffink D."/>
            <person name="Oliveira J.V."/>
            <person name="Vesth T.C."/>
            <person name="Visser J."/>
            <person name="Yu J.-H."/>
            <person name="Zhou M."/>
            <person name="Andersen M.R."/>
            <person name="Archer D.B."/>
            <person name="Baker S.E."/>
            <person name="Benoit I."/>
            <person name="Brakhage A.A."/>
            <person name="Braus G.H."/>
            <person name="Fischer R."/>
            <person name="Frisvad J.C."/>
            <person name="Goldman G.H."/>
            <person name="Houbraken J."/>
            <person name="Oakley B."/>
            <person name="Pocsi I."/>
            <person name="Scazzocchio C."/>
            <person name="Seiboth B."/>
            <person name="vanKuyk P.A."/>
            <person name="Wortman J."/>
            <person name="Dyer P.S."/>
            <person name="Grigoriev I.V."/>
        </authorList>
    </citation>
    <scope>NUCLEOTIDE SEQUENCE [LARGE SCALE GENOMIC DNA]</scope>
    <source>
        <strain evidence="2">DTO 134E9</strain>
    </source>
</reference>